<name>A0AAW1STF1_9CHLO</name>
<reference evidence="1 2" key="1">
    <citation type="journal article" date="2024" name="Nat. Commun.">
        <title>Phylogenomics reveals the evolutionary origins of lichenization in chlorophyte algae.</title>
        <authorList>
            <person name="Puginier C."/>
            <person name="Libourel C."/>
            <person name="Otte J."/>
            <person name="Skaloud P."/>
            <person name="Haon M."/>
            <person name="Grisel S."/>
            <person name="Petersen M."/>
            <person name="Berrin J.G."/>
            <person name="Delaux P.M."/>
            <person name="Dal Grande F."/>
            <person name="Keller J."/>
        </authorList>
    </citation>
    <scope>NUCLEOTIDE SEQUENCE [LARGE SCALE GENOMIC DNA]</scope>
    <source>
        <strain evidence="1 2">SAG 2523</strain>
    </source>
</reference>
<organism evidence="1 2">
    <name type="scientific">Apatococcus fuscideae</name>
    <dbReference type="NCBI Taxonomy" id="2026836"/>
    <lineage>
        <taxon>Eukaryota</taxon>
        <taxon>Viridiplantae</taxon>
        <taxon>Chlorophyta</taxon>
        <taxon>core chlorophytes</taxon>
        <taxon>Trebouxiophyceae</taxon>
        <taxon>Chlorellales</taxon>
        <taxon>Chlorellaceae</taxon>
        <taxon>Apatococcus</taxon>
    </lineage>
</organism>
<evidence type="ECO:0000313" key="1">
    <source>
        <dbReference type="EMBL" id="KAK9858406.1"/>
    </source>
</evidence>
<keyword evidence="2" id="KW-1185">Reference proteome</keyword>
<dbReference type="Proteomes" id="UP001485043">
    <property type="component" value="Unassembled WGS sequence"/>
</dbReference>
<gene>
    <name evidence="1" type="ORF">WJX84_007165</name>
</gene>
<evidence type="ECO:0000313" key="2">
    <source>
        <dbReference type="Proteomes" id="UP001485043"/>
    </source>
</evidence>
<dbReference type="AlphaFoldDB" id="A0AAW1STF1"/>
<comment type="caution">
    <text evidence="1">The sequence shown here is derived from an EMBL/GenBank/DDBJ whole genome shotgun (WGS) entry which is preliminary data.</text>
</comment>
<protein>
    <submittedName>
        <fullName evidence="1">Uncharacterized protein</fullName>
    </submittedName>
</protein>
<dbReference type="EMBL" id="JALJOV010000929">
    <property type="protein sequence ID" value="KAK9858406.1"/>
    <property type="molecule type" value="Genomic_DNA"/>
</dbReference>
<proteinExistence type="predicted"/>
<sequence length="160" mass="18246">MPGAPTGAIVNHRQPGWLPCAPYFFGGKSHQFWLTGTGSLAASLLEPLKVGYRYLTSQPKTKEDREKLAKVRADVPQRHFAIAEQHLAFCKLTTEYRVGQNLRLPARSDKPDFHFHLNSRDVLEKRLSPRAAKRYIRWSKRPATDDLPASNNNKRIRLSV</sequence>
<accession>A0AAW1STF1</accession>